<feature type="region of interest" description="Disordered" evidence="1">
    <location>
        <begin position="548"/>
        <end position="585"/>
    </location>
</feature>
<keyword evidence="3" id="KW-1185">Reference proteome</keyword>
<dbReference type="EMBL" id="CAJPDR010000957">
    <property type="protein sequence ID" value="CAF9943278.1"/>
    <property type="molecule type" value="Genomic_DNA"/>
</dbReference>
<gene>
    <name evidence="2" type="ORF">ALECFALPRED_010981</name>
</gene>
<feature type="compositionally biased region" description="Polar residues" evidence="1">
    <location>
        <begin position="456"/>
        <end position="469"/>
    </location>
</feature>
<dbReference type="Pfam" id="PF08316">
    <property type="entry name" value="Pal1"/>
    <property type="match status" value="1"/>
</dbReference>
<feature type="region of interest" description="Disordered" evidence="1">
    <location>
        <begin position="353"/>
        <end position="375"/>
    </location>
</feature>
<dbReference type="AlphaFoldDB" id="A0A8H3PKC3"/>
<reference evidence="2" key="1">
    <citation type="submission" date="2021-03" db="EMBL/GenBank/DDBJ databases">
        <authorList>
            <person name="Tagirdzhanova G."/>
        </authorList>
    </citation>
    <scope>NUCLEOTIDE SEQUENCE</scope>
</reference>
<feature type="compositionally biased region" description="Polar residues" evidence="1">
    <location>
        <begin position="82"/>
        <end position="100"/>
    </location>
</feature>
<evidence type="ECO:0000313" key="3">
    <source>
        <dbReference type="Proteomes" id="UP000664203"/>
    </source>
</evidence>
<feature type="region of interest" description="Disordered" evidence="1">
    <location>
        <begin position="1"/>
        <end position="255"/>
    </location>
</feature>
<dbReference type="GO" id="GO:0005737">
    <property type="term" value="C:cytoplasm"/>
    <property type="evidence" value="ECO:0007669"/>
    <property type="project" value="TreeGrafter"/>
</dbReference>
<organism evidence="2 3">
    <name type="scientific">Alectoria fallacina</name>
    <dbReference type="NCBI Taxonomy" id="1903189"/>
    <lineage>
        <taxon>Eukaryota</taxon>
        <taxon>Fungi</taxon>
        <taxon>Dikarya</taxon>
        <taxon>Ascomycota</taxon>
        <taxon>Pezizomycotina</taxon>
        <taxon>Lecanoromycetes</taxon>
        <taxon>OSLEUM clade</taxon>
        <taxon>Lecanoromycetidae</taxon>
        <taxon>Lecanorales</taxon>
        <taxon>Lecanorineae</taxon>
        <taxon>Parmeliaceae</taxon>
        <taxon>Alectoria</taxon>
    </lineage>
</organism>
<dbReference type="OrthoDB" id="5352132at2759"/>
<name>A0A8H3PKC3_9LECA</name>
<sequence>MSLIQLQGQGGHGQGVDSRREPSPGLTANLPSNNPFRNRAASPASSLPSPVTTTFNNIPNTAPERPISRNPFLDQSDKKNGTIIQPRQTSPERASSTMAGRSSPRKPALTGHGVELFDNLTLNDGPSANGALSKGLPPPYTDRPPRSENYPPKPPNGLSGHHPSRSQEDGKHRPHTGRRPQGPVLDIFADPPDTARPRRRPTRRNSDSSIASKQLSPEEEARRRHRKAREARHRDRDNKGKPPTSKSGKPNRRIDVIDSLDVTSIHGIGMFHHDGPFDACNPHRNRKGSERAPMQAFAKDSANNTIGGSGPVHKEINFAQFHGRGDEGFTDFATSGAVKPQAESGIEFESYAGSSAPMRRGPGVRPGIDRTSSFNPTALIDPVHGEESLGLGTSTFLEGAPAARTAIQRRESENEPIPGMGNGGGLGRKRSLAQKIRGISNSNRGGAFAGHAGKATSPNGFYERTTSPTGAGEVQSAGGMPKIEETKNPFFNDYDDAYERKGQKIQIAEQRRRNGSIGGGEDQINVRARAMSSPKRVPTGGMLERRITNDGAIGNPAEPSGGGGFLNRVKSLKGGKRAKPERREY</sequence>
<dbReference type="PANTHER" id="PTHR28307">
    <property type="entry name" value="PROTEIN PAL1"/>
    <property type="match status" value="1"/>
</dbReference>
<feature type="compositionally biased region" description="Polar residues" evidence="1">
    <location>
        <begin position="51"/>
        <end position="60"/>
    </location>
</feature>
<dbReference type="Proteomes" id="UP000664203">
    <property type="component" value="Unassembled WGS sequence"/>
</dbReference>
<feature type="compositionally biased region" description="Basic residues" evidence="1">
    <location>
        <begin position="570"/>
        <end position="585"/>
    </location>
</feature>
<evidence type="ECO:0000313" key="2">
    <source>
        <dbReference type="EMBL" id="CAF9943278.1"/>
    </source>
</evidence>
<proteinExistence type="predicted"/>
<comment type="caution">
    <text evidence="2">The sequence shown here is derived from an EMBL/GenBank/DDBJ whole genome shotgun (WGS) entry which is preliminary data.</text>
</comment>
<evidence type="ECO:0000256" key="1">
    <source>
        <dbReference type="SAM" id="MobiDB-lite"/>
    </source>
</evidence>
<feature type="compositionally biased region" description="Low complexity" evidence="1">
    <location>
        <begin position="40"/>
        <end position="50"/>
    </location>
</feature>
<protein>
    <submittedName>
        <fullName evidence="2">Uncharacterized protein</fullName>
    </submittedName>
</protein>
<accession>A0A8H3PKC3</accession>
<dbReference type="PANTHER" id="PTHR28307:SF2">
    <property type="entry name" value="PROTEIN PAL1"/>
    <property type="match status" value="1"/>
</dbReference>
<feature type="region of interest" description="Disordered" evidence="1">
    <location>
        <begin position="441"/>
        <end position="486"/>
    </location>
</feature>
<dbReference type="InterPro" id="IPR013226">
    <property type="entry name" value="Pal1"/>
</dbReference>